<feature type="region of interest" description="Disordered" evidence="3">
    <location>
        <begin position="1044"/>
        <end position="1136"/>
    </location>
</feature>
<evidence type="ECO:0000256" key="3">
    <source>
        <dbReference type="SAM" id="MobiDB-lite"/>
    </source>
</evidence>
<name>A0A0P7UNM9_SCLFO</name>
<feature type="compositionally biased region" description="Polar residues" evidence="3">
    <location>
        <begin position="862"/>
        <end position="872"/>
    </location>
</feature>
<dbReference type="InterPro" id="IPR036427">
    <property type="entry name" value="Bromodomain-like_sf"/>
</dbReference>
<keyword evidence="1 2" id="KW-0103">Bromodomain</keyword>
<evidence type="ECO:0000256" key="1">
    <source>
        <dbReference type="ARBA" id="ARBA00023117"/>
    </source>
</evidence>
<sequence>MFRVRHPDLLSWRLLPEVLSRKEDSVMADLFLLHPTPAVILYQELEEALLKQDCDFLAELIASLLQGCYQRTDITPQSFSSYLDDIINYRWELEEGKPNPLRQGPFEVLPPRTQVELLHRLCDYRLDAADVFDLLKGLDADSLRVEPLGQDGNGALYWYFYGTRMYKEEPVRPKPGELSVIPEVKIPEKRKRGRPPKKKKLEEEQRLSEVDTVVTENGVETQEPGEERQRGTWSLVCDTEEQWVNLANNLKDSTSPQARHLYRIISQNFLPEISSMIVHKEKEQKEKRLDPVPLRSSHRPPSSRLTREEQETLRAIENVEQQKRKEEDADRQALLAEQRREEERFLQEERQREEQERIKAVEERARRRQQREEKAWLLSQGKELPPELLHLDTHSPIRRARRTKELYEIDDDYTALYKVLEALKAHKDAWPFLEPVDESYAPNYHEIIQTPMDLSTIEKKLNQGQYLAKDEFVSDVKLMFDNCQEYNGEDSGKGTMFSPRWFEVFAEKLLIENWTVGTCLQIVEFLLVTGLCRDHDHGHLTLINVEDWAVTGGNEAQWDSIETHSCLVPLKPLCGWWGTGFRGHILPPDLVCVLLLLKNRGRKIEIFVLPAYNVLTGLKLLSSLFPEYTMMAESLERCFTKALLKHFPAEEGDTDEEFNIGNEDRDRRERRRNRGQRTGGQAGLENLVRASEQQARRFNDPRGSGKGSGPKEENRRVRPQPPPSPWTNEMPKDHTFQPGQPRPTSDIHPNMFHQTQMPAHHPHGPAPFAQRMAMDSRFSFPRQRPPEPKPGEPNTWRLPPNFNMQASSGDGQCLGPRFPVDSKARLLHPCHQQHSYLGPTHGPSLGPRPIALQSGGLCSPSPEGQVTYTSGSRHPVPEVLQQNSPFARFCPPVAVMPAAWPGMNAEGHERPARPAMQDQVMSSSSAQRPFSSIMGRPPAPTKPWPDQTVRYHAPNGQYRMPTSSSPSPGPPHDSRPLLASMLESPEMIALQQLSASSRPPARPQCPSLLPQHQLGGFQQPPQASPAPVAPLHLPRSEMQLIRPAREATAESCPTKNLDSAPQGLTPPESKSAVQLSRVTPVQAEQERRSVPSPTEHPNRICGSLQSPSAPDMGRHQERGEAGPGAAPGHPQGTETCKTERALASQNAPQDGRAHNSPPQTVLRSASHAHALPQVPSQSSLGDSVDQAPSGSPLLEQNVAAATMIRSPGMANGHPEPQAFSSELHTQLVGRVRLGLASRGPTQPQAAHHLGQENVAQGQLGSAGSLHAQYGIPMGRTLPGTNHQAFGSQSPGQPMNPHPSAAQYPTYHLQGAAYPYRMASPNHQGNTSMFSPYQQPQYYPQPQSSKRGGFPVMEWQRSPYHSRHPVPSGAYVPTVSNVNGRPKESSASPHGSEGSGGGLLSPGSVPESREAGSPLKPAHMENGPEQPESPKEILDLDSHNAAVRHRGAQPPYAGDFLYDSRTTQPGVHQGDVPPPHALPRPPYSAHPYPCGPYTAQRSHPHLMEALQHLPYPPGQSQMTLYRHPRAGGHFQGIMVQQRNTVQEHYLHPGQQVTCAGPPRDPGSKQGV</sequence>
<dbReference type="PRINTS" id="PR00503">
    <property type="entry name" value="BROMODOMAIN"/>
</dbReference>
<feature type="region of interest" description="Disordered" evidence="3">
    <location>
        <begin position="994"/>
        <end position="1030"/>
    </location>
</feature>
<dbReference type="PROSITE" id="PS50014">
    <property type="entry name" value="BROMODOMAIN_2"/>
    <property type="match status" value="1"/>
</dbReference>
<evidence type="ECO:0000256" key="2">
    <source>
        <dbReference type="PROSITE-ProRule" id="PRU00035"/>
    </source>
</evidence>
<protein>
    <recommendedName>
        <fullName evidence="4">Bromo domain-containing protein</fullName>
    </recommendedName>
</protein>
<dbReference type="EMBL" id="JARO02001217">
    <property type="protein sequence ID" value="KPP76130.1"/>
    <property type="molecule type" value="Genomic_DNA"/>
</dbReference>
<comment type="caution">
    <text evidence="5">The sequence shown here is derived from an EMBL/GenBank/DDBJ whole genome shotgun (WGS) entry which is preliminary data.</text>
</comment>
<feature type="compositionally biased region" description="Polar residues" evidence="3">
    <location>
        <begin position="919"/>
        <end position="930"/>
    </location>
</feature>
<feature type="compositionally biased region" description="Basic residues" evidence="3">
    <location>
        <begin position="189"/>
        <end position="199"/>
    </location>
</feature>
<feature type="compositionally biased region" description="Low complexity" evidence="3">
    <location>
        <begin position="1330"/>
        <end position="1344"/>
    </location>
</feature>
<feature type="region of interest" description="Disordered" evidence="3">
    <location>
        <begin position="1445"/>
        <end position="1482"/>
    </location>
</feature>
<dbReference type="InterPro" id="IPR001487">
    <property type="entry name" value="Bromodomain"/>
</dbReference>
<organism evidence="5 6">
    <name type="scientific">Scleropages formosus</name>
    <name type="common">Asian bonytongue</name>
    <name type="synonym">Osteoglossum formosum</name>
    <dbReference type="NCBI Taxonomy" id="113540"/>
    <lineage>
        <taxon>Eukaryota</taxon>
        <taxon>Metazoa</taxon>
        <taxon>Chordata</taxon>
        <taxon>Craniata</taxon>
        <taxon>Vertebrata</taxon>
        <taxon>Euteleostomi</taxon>
        <taxon>Actinopterygii</taxon>
        <taxon>Neopterygii</taxon>
        <taxon>Teleostei</taxon>
        <taxon>Osteoglossocephala</taxon>
        <taxon>Osteoglossomorpha</taxon>
        <taxon>Osteoglossiformes</taxon>
        <taxon>Osteoglossidae</taxon>
        <taxon>Scleropages</taxon>
    </lineage>
</organism>
<evidence type="ECO:0000313" key="6">
    <source>
        <dbReference type="Proteomes" id="UP000034805"/>
    </source>
</evidence>
<dbReference type="InterPro" id="IPR029614">
    <property type="entry name" value="CECR2"/>
</dbReference>
<feature type="compositionally biased region" description="Polar residues" evidence="3">
    <location>
        <begin position="1320"/>
        <end position="1329"/>
    </location>
</feature>
<feature type="region of interest" description="Disordered" evidence="3">
    <location>
        <begin position="1270"/>
        <end position="1302"/>
    </location>
</feature>
<feature type="compositionally biased region" description="Polar residues" evidence="3">
    <location>
        <begin position="1278"/>
        <end position="1292"/>
    </location>
</feature>
<feature type="compositionally biased region" description="Low complexity" evidence="3">
    <location>
        <begin position="1123"/>
        <end position="1132"/>
    </location>
</feature>
<dbReference type="PROSITE" id="PS00633">
    <property type="entry name" value="BROMODOMAIN_1"/>
    <property type="match status" value="1"/>
</dbReference>
<dbReference type="GO" id="GO:0006338">
    <property type="term" value="P:chromatin remodeling"/>
    <property type="evidence" value="ECO:0007669"/>
    <property type="project" value="InterPro"/>
</dbReference>
<dbReference type="CDD" id="cd05509">
    <property type="entry name" value="Bromo_gcn5_like"/>
    <property type="match status" value="1"/>
</dbReference>
<dbReference type="InterPro" id="IPR018359">
    <property type="entry name" value="Bromodomain_CS"/>
</dbReference>
<dbReference type="SUPFAM" id="SSF47370">
    <property type="entry name" value="Bromodomain"/>
    <property type="match status" value="1"/>
</dbReference>
<evidence type="ECO:0000313" key="5">
    <source>
        <dbReference type="EMBL" id="KPP76130.1"/>
    </source>
</evidence>
<dbReference type="STRING" id="113540.ENSSFOP00015014533"/>
<feature type="region of interest" description="Disordered" evidence="3">
    <location>
        <begin position="1316"/>
        <end position="1431"/>
    </location>
</feature>
<dbReference type="GO" id="GO:0090537">
    <property type="term" value="C:CERF complex"/>
    <property type="evidence" value="ECO:0007669"/>
    <property type="project" value="InterPro"/>
</dbReference>
<dbReference type="Pfam" id="PF00439">
    <property type="entry name" value="Bromodomain"/>
    <property type="match status" value="1"/>
</dbReference>
<feature type="compositionally biased region" description="Basic and acidic residues" evidence="3">
    <location>
        <begin position="200"/>
        <end position="209"/>
    </location>
</feature>
<accession>A0A0P7UNM9</accession>
<feature type="region of interest" description="Disordered" evidence="3">
    <location>
        <begin position="834"/>
        <end position="873"/>
    </location>
</feature>
<dbReference type="PANTHER" id="PTHR47092:SF1">
    <property type="entry name" value="CHROMATIN REMODELING REGULATOR CECR2"/>
    <property type="match status" value="1"/>
</dbReference>
<dbReference type="PANTHER" id="PTHR47092">
    <property type="entry name" value="CAT EYE SYNDROME CRITICAL REGION PROTEIN 2"/>
    <property type="match status" value="1"/>
</dbReference>
<feature type="domain" description="Bromo" evidence="4">
    <location>
        <begin position="424"/>
        <end position="494"/>
    </location>
</feature>
<dbReference type="Gene3D" id="1.20.920.10">
    <property type="entry name" value="Bromodomain-like"/>
    <property type="match status" value="1"/>
</dbReference>
<feature type="compositionally biased region" description="Low complexity" evidence="3">
    <location>
        <begin position="291"/>
        <end position="304"/>
    </location>
</feature>
<dbReference type="SMART" id="SM00297">
    <property type="entry name" value="BROMO"/>
    <property type="match status" value="1"/>
</dbReference>
<dbReference type="GO" id="GO:0007338">
    <property type="term" value="P:single fertilization"/>
    <property type="evidence" value="ECO:0007669"/>
    <property type="project" value="TreeGrafter"/>
</dbReference>
<evidence type="ECO:0000259" key="4">
    <source>
        <dbReference type="PROSITE" id="PS50014"/>
    </source>
</evidence>
<feature type="compositionally biased region" description="Pro residues" evidence="3">
    <location>
        <begin position="1471"/>
        <end position="1482"/>
    </location>
</feature>
<feature type="region of interest" description="Disordered" evidence="3">
    <location>
        <begin position="189"/>
        <end position="209"/>
    </location>
</feature>
<gene>
    <name evidence="5" type="ORF">Z043_104548</name>
</gene>
<proteinExistence type="predicted"/>
<reference evidence="5 6" key="1">
    <citation type="submission" date="2015-08" db="EMBL/GenBank/DDBJ databases">
        <title>The genome of the Asian arowana (Scleropages formosus).</title>
        <authorList>
            <person name="Tan M.H."/>
            <person name="Gan H.M."/>
            <person name="Croft L.J."/>
            <person name="Austin C.M."/>
        </authorList>
    </citation>
    <scope>NUCLEOTIDE SEQUENCE [LARGE SCALE GENOMIC DNA]</scope>
    <source>
        <strain evidence="5">Aro1</strain>
    </source>
</reference>
<feature type="region of interest" description="Disordered" evidence="3">
    <location>
        <begin position="282"/>
        <end position="311"/>
    </location>
</feature>
<dbReference type="Proteomes" id="UP000034805">
    <property type="component" value="Unassembled WGS sequence"/>
</dbReference>
<feature type="region of interest" description="Disordered" evidence="3">
    <location>
        <begin position="904"/>
        <end position="977"/>
    </location>
</feature>
<feature type="region of interest" description="Disordered" evidence="3">
    <location>
        <begin position="653"/>
        <end position="768"/>
    </location>
</feature>